<evidence type="ECO:0000313" key="1">
    <source>
        <dbReference type="EMBL" id="KAJ8506325.1"/>
    </source>
</evidence>
<reference evidence="1 2" key="1">
    <citation type="submission" date="2022-12" db="EMBL/GenBank/DDBJ databases">
        <title>Chromosome-scale assembly of the Ensete ventricosum genome.</title>
        <authorList>
            <person name="Dussert Y."/>
            <person name="Stocks J."/>
            <person name="Wendawek A."/>
            <person name="Woldeyes F."/>
            <person name="Nichols R.A."/>
            <person name="Borrell J.S."/>
        </authorList>
    </citation>
    <scope>NUCLEOTIDE SEQUENCE [LARGE SCALE GENOMIC DNA]</scope>
    <source>
        <strain evidence="2">cv. Maze</strain>
        <tissue evidence="1">Seeds</tissue>
    </source>
</reference>
<proteinExistence type="predicted"/>
<gene>
    <name evidence="1" type="ORF">OPV22_007211</name>
</gene>
<protein>
    <submittedName>
        <fullName evidence="1">Uncharacterized protein</fullName>
    </submittedName>
</protein>
<keyword evidence="2" id="KW-1185">Reference proteome</keyword>
<evidence type="ECO:0000313" key="2">
    <source>
        <dbReference type="Proteomes" id="UP001222027"/>
    </source>
</evidence>
<dbReference type="EMBL" id="JAQQAF010000002">
    <property type="protein sequence ID" value="KAJ8506325.1"/>
    <property type="molecule type" value="Genomic_DNA"/>
</dbReference>
<comment type="caution">
    <text evidence="1">The sequence shown here is derived from an EMBL/GenBank/DDBJ whole genome shotgun (WGS) entry which is preliminary data.</text>
</comment>
<dbReference type="AlphaFoldDB" id="A0AAV8RUG5"/>
<name>A0AAV8RUG5_ENSVE</name>
<sequence>MKTLILNHVRKMSTWKIETSECILVLHQLKWSLQQSIETYKMHGGRRLSICGTKTHDEIIQTRTEGGIHGACDEN</sequence>
<dbReference type="Proteomes" id="UP001222027">
    <property type="component" value="Unassembled WGS sequence"/>
</dbReference>
<organism evidence="1 2">
    <name type="scientific">Ensete ventricosum</name>
    <name type="common">Abyssinian banana</name>
    <name type="synonym">Musa ensete</name>
    <dbReference type="NCBI Taxonomy" id="4639"/>
    <lineage>
        <taxon>Eukaryota</taxon>
        <taxon>Viridiplantae</taxon>
        <taxon>Streptophyta</taxon>
        <taxon>Embryophyta</taxon>
        <taxon>Tracheophyta</taxon>
        <taxon>Spermatophyta</taxon>
        <taxon>Magnoliopsida</taxon>
        <taxon>Liliopsida</taxon>
        <taxon>Zingiberales</taxon>
        <taxon>Musaceae</taxon>
        <taxon>Ensete</taxon>
    </lineage>
</organism>
<accession>A0AAV8RUG5</accession>